<feature type="transmembrane region" description="Helical" evidence="1">
    <location>
        <begin position="61"/>
        <end position="83"/>
    </location>
</feature>
<keyword evidence="1" id="KW-1133">Transmembrane helix</keyword>
<name>A0A1I2K4X2_9FLAO</name>
<dbReference type="Proteomes" id="UP000199116">
    <property type="component" value="Unassembled WGS sequence"/>
</dbReference>
<accession>A0A1I2K4X2</accession>
<evidence type="ECO:0000256" key="1">
    <source>
        <dbReference type="SAM" id="Phobius"/>
    </source>
</evidence>
<protein>
    <submittedName>
        <fullName evidence="2">Uncharacterized protein</fullName>
    </submittedName>
</protein>
<keyword evidence="3" id="KW-1185">Reference proteome</keyword>
<dbReference type="AlphaFoldDB" id="A0A1I2K4X2"/>
<proteinExistence type="predicted"/>
<sequence>MEKFILESGKALARLRSGINDFIEDKIEGNVTYLILFILSFFILFVTSFSLIFGVKTIIDGYVYFLILLIVLAVVLVWLAIFYESDKHLETDRHNFKVEPINKFQIRFEYINLDKNAKEQFYRLIKGRKVQEKINFTVGNKSGDSANHRILFVLFDELLVGGIQDFSGERKRDFFQLLMNSFLMNNEPLKENTLKTSFSAWKNDQEKINSRNQRKFIRQMLAKE</sequence>
<feature type="transmembrane region" description="Helical" evidence="1">
    <location>
        <begin position="33"/>
        <end position="55"/>
    </location>
</feature>
<dbReference type="RefSeq" id="WP_093302525.1">
    <property type="nucleotide sequence ID" value="NZ_FOOH01000002.1"/>
</dbReference>
<dbReference type="EMBL" id="FOOH01000002">
    <property type="protein sequence ID" value="SFF62132.1"/>
    <property type="molecule type" value="Genomic_DNA"/>
</dbReference>
<evidence type="ECO:0000313" key="2">
    <source>
        <dbReference type="EMBL" id="SFF62132.1"/>
    </source>
</evidence>
<evidence type="ECO:0000313" key="3">
    <source>
        <dbReference type="Proteomes" id="UP000199116"/>
    </source>
</evidence>
<reference evidence="3" key="1">
    <citation type="submission" date="2016-10" db="EMBL/GenBank/DDBJ databases">
        <authorList>
            <person name="Varghese N."/>
            <person name="Submissions S."/>
        </authorList>
    </citation>
    <scope>NUCLEOTIDE SEQUENCE [LARGE SCALE GENOMIC DNA]</scope>
    <source>
        <strain evidence="3">DSM 23515</strain>
    </source>
</reference>
<keyword evidence="1" id="KW-0812">Transmembrane</keyword>
<keyword evidence="1" id="KW-0472">Membrane</keyword>
<organism evidence="2 3">
    <name type="scientific">Salegentibacter agarivorans</name>
    <dbReference type="NCBI Taxonomy" id="345907"/>
    <lineage>
        <taxon>Bacteria</taxon>
        <taxon>Pseudomonadati</taxon>
        <taxon>Bacteroidota</taxon>
        <taxon>Flavobacteriia</taxon>
        <taxon>Flavobacteriales</taxon>
        <taxon>Flavobacteriaceae</taxon>
        <taxon>Salegentibacter</taxon>
    </lineage>
</organism>
<gene>
    <name evidence="2" type="ORF">SAMN04488033_10222</name>
</gene>